<dbReference type="PROSITE" id="PS51257">
    <property type="entry name" value="PROKAR_LIPOPROTEIN"/>
    <property type="match status" value="1"/>
</dbReference>
<protein>
    <recommendedName>
        <fullName evidence="4">Lipoprotein</fullName>
    </recommendedName>
</protein>
<sequence length="547" mass="63098">MKKLLMLLSISIVVTSTTSSIVACGTKPNSNNSEVDQDLLRMLKNDANLRFDNHFIKNNTPFVDTFENSKKFSFFKKENLEALYTNPNDGEMTLPINSLQNLDNLRSDMQNFVNLKDLEDDINSLKKDEKNNYSVFLSNVNNVYVGYDFGQDFTIKKQTQSSNGKTTYSGDFEVNFKWQYYTQSINTDTYKYKANFVISDDEELIANISGIADVGKKLFNDATSLIHFKNSDLKIKDNESWKDVSQEISRHYKVIDNIDALLDEIKEYTNNTKFKITYDPKNLLDELTIANEFKYTNSNSYLSGKELETFNNLIFKADLTADNWKEFFNLNSNKESYINFENSVSEAKKIWKDPQLDSKNINEYLKGIYSFGQFKLNNLQISYQDGQPINLGPVIIPFTYKSSYTTISSNDIDNTSIKAKEYLTNLISEFHKQTKLVKPTDSKLPDNSLGMTSTTKNSLLWEGVNLNFGSNKYTQFYYNDYNETLKKIVINGENNILKFEGSKNSYVYKFDPNYIISDSTTTKNAWVNLGYFKYKFSHKGAIFYAKV</sequence>
<dbReference type="RefSeq" id="WP_100916753.1">
    <property type="nucleotide sequence ID" value="NZ_CP025057.1"/>
</dbReference>
<reference evidence="2 3" key="1">
    <citation type="submission" date="2017-12" db="EMBL/GenBank/DDBJ databases">
        <title>Complete genome sequence of Spiroplasma floricola 23-6 (ATCC 29989).</title>
        <authorList>
            <person name="Tsai Y.-M."/>
            <person name="Wu P.-S."/>
            <person name="Lo W.-S."/>
            <person name="Kuo C.-H."/>
        </authorList>
    </citation>
    <scope>NUCLEOTIDE SEQUENCE [LARGE SCALE GENOMIC DNA]</scope>
    <source>
        <strain evidence="2 3">23-6</strain>
    </source>
</reference>
<gene>
    <name evidence="2" type="ORF">SFLOR_v1c07360</name>
</gene>
<evidence type="ECO:0008006" key="4">
    <source>
        <dbReference type="Google" id="ProtNLM"/>
    </source>
</evidence>
<dbReference type="KEGG" id="sfz:SFLOR_v1c07360"/>
<evidence type="ECO:0000313" key="3">
    <source>
        <dbReference type="Proteomes" id="UP000231823"/>
    </source>
</evidence>
<keyword evidence="1" id="KW-0732">Signal</keyword>
<evidence type="ECO:0000256" key="1">
    <source>
        <dbReference type="SAM" id="SignalP"/>
    </source>
</evidence>
<keyword evidence="3" id="KW-1185">Reference proteome</keyword>
<dbReference type="EMBL" id="CP025057">
    <property type="protein sequence ID" value="AUB31784.1"/>
    <property type="molecule type" value="Genomic_DNA"/>
</dbReference>
<proteinExistence type="predicted"/>
<dbReference type="Proteomes" id="UP000231823">
    <property type="component" value="Chromosome"/>
</dbReference>
<accession>A0A2K8SE94</accession>
<dbReference type="OrthoDB" id="9817719at2"/>
<evidence type="ECO:0000313" key="2">
    <source>
        <dbReference type="EMBL" id="AUB31784.1"/>
    </source>
</evidence>
<feature type="chain" id="PRO_5014629403" description="Lipoprotein" evidence="1">
    <location>
        <begin position="24"/>
        <end position="547"/>
    </location>
</feature>
<organism evidence="2 3">
    <name type="scientific">Spiroplasma floricola 23-6</name>
    <dbReference type="NCBI Taxonomy" id="1336749"/>
    <lineage>
        <taxon>Bacteria</taxon>
        <taxon>Bacillati</taxon>
        <taxon>Mycoplasmatota</taxon>
        <taxon>Mollicutes</taxon>
        <taxon>Entomoplasmatales</taxon>
        <taxon>Spiroplasmataceae</taxon>
        <taxon>Spiroplasma</taxon>
    </lineage>
</organism>
<dbReference type="AlphaFoldDB" id="A0A2K8SE94"/>
<name>A0A2K8SE94_9MOLU</name>
<feature type="signal peptide" evidence="1">
    <location>
        <begin position="1"/>
        <end position="23"/>
    </location>
</feature>